<accession>A0A2A4GG34</accession>
<evidence type="ECO:0008006" key="3">
    <source>
        <dbReference type="Google" id="ProtNLM"/>
    </source>
</evidence>
<keyword evidence="2" id="KW-1185">Reference proteome</keyword>
<protein>
    <recommendedName>
        <fullName evidence="3">Nudix hydrolase domain-containing protein</fullName>
    </recommendedName>
</protein>
<dbReference type="OrthoDB" id="9792284at2"/>
<organism evidence="1 2">
    <name type="scientific">Sediminicola luteus</name>
    <dbReference type="NCBI Taxonomy" id="319238"/>
    <lineage>
        <taxon>Bacteria</taxon>
        <taxon>Pseudomonadati</taxon>
        <taxon>Bacteroidota</taxon>
        <taxon>Flavobacteriia</taxon>
        <taxon>Flavobacteriales</taxon>
        <taxon>Flavobacteriaceae</taxon>
        <taxon>Sediminicola</taxon>
    </lineage>
</organism>
<dbReference type="Gene3D" id="3.90.79.10">
    <property type="entry name" value="Nucleoside Triphosphate Pyrophosphohydrolase"/>
    <property type="match status" value="1"/>
</dbReference>
<dbReference type="SUPFAM" id="SSF55811">
    <property type="entry name" value="Nudix"/>
    <property type="match status" value="1"/>
</dbReference>
<reference evidence="1 2" key="1">
    <citation type="submission" date="2017-04" db="EMBL/GenBank/DDBJ databases">
        <title>A new member of the family Flavobacteriaceae isolated from ascidians.</title>
        <authorList>
            <person name="Chen L."/>
        </authorList>
    </citation>
    <scope>NUCLEOTIDE SEQUENCE [LARGE SCALE GENOMIC DNA]</scope>
    <source>
        <strain evidence="1 2">HQA918</strain>
    </source>
</reference>
<comment type="caution">
    <text evidence="1">The sequence shown here is derived from an EMBL/GenBank/DDBJ whole genome shotgun (WGS) entry which is preliminary data.</text>
</comment>
<proteinExistence type="predicted"/>
<dbReference type="AlphaFoldDB" id="A0A2A4GG34"/>
<gene>
    <name evidence="1" type="ORF">B7P33_05215</name>
</gene>
<evidence type="ECO:0000313" key="2">
    <source>
        <dbReference type="Proteomes" id="UP000219559"/>
    </source>
</evidence>
<evidence type="ECO:0000313" key="1">
    <source>
        <dbReference type="EMBL" id="PCE66692.1"/>
    </source>
</evidence>
<name>A0A2A4GG34_9FLAO</name>
<sequence>MKYFLVTTVWVLFGSVMVAQSTEKDSYTIQRLLLFNDKDEILLEKHPNGWMTPALRHQEKQSTNQGLYTLATDFGYEISRPKLAGIFTFIPEYKNQASFRQYYRAQVIQGRLQIPDGKIDAQWFSKEKALEMMALPDAKIILAVRDMTRQVLNRPEHIWGGSYRLWKEAGKTKYRLSEAFYTME</sequence>
<dbReference type="InterPro" id="IPR015797">
    <property type="entry name" value="NUDIX_hydrolase-like_dom_sf"/>
</dbReference>
<dbReference type="Proteomes" id="UP000219559">
    <property type="component" value="Unassembled WGS sequence"/>
</dbReference>
<dbReference type="EMBL" id="NBWU01000001">
    <property type="protein sequence ID" value="PCE66692.1"/>
    <property type="molecule type" value="Genomic_DNA"/>
</dbReference>
<dbReference type="RefSeq" id="WP_097442213.1">
    <property type="nucleotide sequence ID" value="NZ_NBWU01000001.1"/>
</dbReference>